<feature type="domain" description="TonB-dependent receptor-like beta-barrel" evidence="5">
    <location>
        <begin position="400"/>
        <end position="936"/>
    </location>
</feature>
<evidence type="ECO:0000256" key="4">
    <source>
        <dbReference type="RuleBase" id="RU003357"/>
    </source>
</evidence>
<dbReference type="Pfam" id="PF00593">
    <property type="entry name" value="TonB_dep_Rec_b-barrel"/>
    <property type="match status" value="1"/>
</dbReference>
<accession>A0A0R2PW08</accession>
<sequence length="969" mass="105938">MTGLETSTSYSSDEEGVEEVIVTGIRRSLQDAIDIKRNNVGIVDAITAEDFGKFPDGNLAESLARVVGIGIDRSNVEGARIAVRGFGPELNLVTLNGRQMPTVPGQYEGGRSFNFGDISSHGVAAVEVYKSVNSALPSGGIGAAVNMVTTKPLDIEGTLTSGSINYLHDSSSKEDKPIEAAFVHSANKGNWGYAISGSIQERNNVEEGTRESNWITVEDMALTEGYFRVDKNAAGISNGNTRADGKTFYQEPSAYIIKENDRERVNAQGSVQYDFEKARATLDYTYSKVDFSSNGQMFGSWLGGWGTTAGTINKNGVYTDVTVDGRGYDHQLIWGNTESENKSLGFNLAIQHSDSLSIELDYHNSSAEKIGTELPNEMGFVTPADADIIHLNGGSNGINTFSYSKDFSANDFSHSGLIYRDASKQNDMEQLQLKGEWLNLEGGFLKSVQFGMSTNESEFSDVRSELNTPLAPVVAASSNLFTKTPLNGFMDGFNVNFGSSYYFAIDPALAKNAWQFKVGLFDSGPVDTNDRVVENLDSLFVQADMEFSVNDKPLLVVAGLRYEESEVTSTGLESTPTNIRWDMIQGLTYITGGAVDAPKTGNSDMLLPSLAMSYAIEEDKILRFSASRSMARPSLQDLRSSLSFSNKDFFTPTASGGNPSLESLKSTNFDLAYEWYYAEGSYFSVNYFFKEIEDFISSSITTGNLYGLTNPAQSEIGQYAQACVNAWDAAGRPQTGFPGEGGTGDCVSQQALWAQSWMTPQQHMGWVALAMSRGIDVSAGFPYGACDYDGWWRCEPGYIDGTASDPAANFQITRPANLETGDVDGFEIVLQHLFADTGYGAQFNATIVNGGDVDVDRSKIGKQFILPGLGDSGNASFFYEDEKVTARIALNKRGETIVGFGNYDQPLYVMERDQIDASFAYRINEHATVFVEGQNLNDENTRLYARHPEMLFLAQDHGPIYRVGFRYKY</sequence>
<evidence type="ECO:0000256" key="1">
    <source>
        <dbReference type="ARBA" id="ARBA00004442"/>
    </source>
</evidence>
<evidence type="ECO:0008006" key="9">
    <source>
        <dbReference type="Google" id="ProtNLM"/>
    </source>
</evidence>
<evidence type="ECO:0000256" key="2">
    <source>
        <dbReference type="ARBA" id="ARBA00023136"/>
    </source>
</evidence>
<dbReference type="InterPro" id="IPR012910">
    <property type="entry name" value="Plug_dom"/>
</dbReference>
<dbReference type="InterPro" id="IPR010104">
    <property type="entry name" value="TonB_rcpt_bac"/>
</dbReference>
<organism evidence="7 8">
    <name type="scientific">SAR86 cluster bacterium BACL1 MAG-120920-bin57</name>
    <dbReference type="NCBI Taxonomy" id="1655571"/>
    <lineage>
        <taxon>Bacteria</taxon>
        <taxon>Pseudomonadati</taxon>
        <taxon>Pseudomonadota</taxon>
        <taxon>Gammaproteobacteria</taxon>
        <taxon>SAR86 cluster</taxon>
    </lineage>
</organism>
<dbReference type="EMBL" id="LIAV01000140">
    <property type="protein sequence ID" value="KRO40301.1"/>
    <property type="molecule type" value="Genomic_DNA"/>
</dbReference>
<dbReference type="Gene3D" id="2.170.130.10">
    <property type="entry name" value="TonB-dependent receptor, plug domain"/>
    <property type="match status" value="1"/>
</dbReference>
<dbReference type="PANTHER" id="PTHR40980">
    <property type="entry name" value="PLUG DOMAIN-CONTAINING PROTEIN"/>
    <property type="match status" value="1"/>
</dbReference>
<evidence type="ECO:0000259" key="6">
    <source>
        <dbReference type="Pfam" id="PF07715"/>
    </source>
</evidence>
<protein>
    <recommendedName>
        <fullName evidence="9">TonB-dependent receptor</fullName>
    </recommendedName>
</protein>
<gene>
    <name evidence="7" type="ORF">ABR63_01605</name>
</gene>
<comment type="caution">
    <text evidence="7">The sequence shown here is derived from an EMBL/GenBank/DDBJ whole genome shotgun (WGS) entry which is preliminary data.</text>
</comment>
<comment type="subcellular location">
    <subcellularLocation>
        <location evidence="1 4">Cell outer membrane</location>
    </subcellularLocation>
</comment>
<keyword evidence="4" id="KW-0798">TonB box</keyword>
<reference evidence="8" key="1">
    <citation type="submission" date="2015-10" db="EMBL/GenBank/DDBJ databases">
        <title>Metagenome-Assembled Genomes uncover a global brackish microbiome.</title>
        <authorList>
            <person name="Hugerth L.W."/>
            <person name="Larsson J."/>
            <person name="Alneberg J."/>
            <person name="Lindh M.V."/>
            <person name="Legrand C."/>
            <person name="Pinhassi J."/>
            <person name="Andersson A."/>
        </authorList>
    </citation>
    <scope>NUCLEOTIDE SEQUENCE [LARGE SCALE GENOMIC DNA]</scope>
</reference>
<dbReference type="NCBIfam" id="TIGR01782">
    <property type="entry name" value="TonB-Xanth-Caul"/>
    <property type="match status" value="1"/>
</dbReference>
<dbReference type="PANTHER" id="PTHR40980:SF3">
    <property type="entry name" value="TONB-DEPENDENT RECEPTOR-LIKE BETA-BARREL DOMAIN-CONTAINING PROTEIN"/>
    <property type="match status" value="1"/>
</dbReference>
<dbReference type="Pfam" id="PF07715">
    <property type="entry name" value="Plug"/>
    <property type="match status" value="1"/>
</dbReference>
<dbReference type="GO" id="GO:0009279">
    <property type="term" value="C:cell outer membrane"/>
    <property type="evidence" value="ECO:0007669"/>
    <property type="project" value="UniProtKB-SubCell"/>
</dbReference>
<evidence type="ECO:0000313" key="8">
    <source>
        <dbReference type="Proteomes" id="UP000050874"/>
    </source>
</evidence>
<feature type="domain" description="TonB-dependent receptor plug" evidence="6">
    <location>
        <begin position="37"/>
        <end position="140"/>
    </location>
</feature>
<dbReference type="InterPro" id="IPR036942">
    <property type="entry name" value="Beta-barrel_TonB_sf"/>
</dbReference>
<proteinExistence type="inferred from homology"/>
<name>A0A0R2PW08_9GAMM</name>
<dbReference type="SUPFAM" id="SSF56935">
    <property type="entry name" value="Porins"/>
    <property type="match status" value="1"/>
</dbReference>
<dbReference type="InterPro" id="IPR000531">
    <property type="entry name" value="Beta-barrel_TonB"/>
</dbReference>
<keyword evidence="3" id="KW-0998">Cell outer membrane</keyword>
<dbReference type="InterPro" id="IPR037066">
    <property type="entry name" value="Plug_dom_sf"/>
</dbReference>
<comment type="similarity">
    <text evidence="4">Belongs to the TonB-dependent receptor family.</text>
</comment>
<evidence type="ECO:0000259" key="5">
    <source>
        <dbReference type="Pfam" id="PF00593"/>
    </source>
</evidence>
<dbReference type="AlphaFoldDB" id="A0A0R2PW08"/>
<evidence type="ECO:0000256" key="3">
    <source>
        <dbReference type="ARBA" id="ARBA00023237"/>
    </source>
</evidence>
<evidence type="ECO:0000313" key="7">
    <source>
        <dbReference type="EMBL" id="KRO40301.1"/>
    </source>
</evidence>
<dbReference type="Proteomes" id="UP000050874">
    <property type="component" value="Unassembled WGS sequence"/>
</dbReference>
<dbReference type="Gene3D" id="2.40.170.20">
    <property type="entry name" value="TonB-dependent receptor, beta-barrel domain"/>
    <property type="match status" value="1"/>
</dbReference>
<keyword evidence="2 4" id="KW-0472">Membrane</keyword>